<dbReference type="Pfam" id="PF00563">
    <property type="entry name" value="EAL"/>
    <property type="match status" value="1"/>
</dbReference>
<dbReference type="CDD" id="cd01948">
    <property type="entry name" value="EAL"/>
    <property type="match status" value="1"/>
</dbReference>
<dbReference type="PROSITE" id="PS50883">
    <property type="entry name" value="EAL"/>
    <property type="match status" value="1"/>
</dbReference>
<dbReference type="InterPro" id="IPR035919">
    <property type="entry name" value="EAL_sf"/>
</dbReference>
<dbReference type="PANTHER" id="PTHR33121:SF71">
    <property type="entry name" value="OXYGEN SENSOR PROTEIN DOSP"/>
    <property type="match status" value="1"/>
</dbReference>
<dbReference type="Gene3D" id="3.20.20.450">
    <property type="entry name" value="EAL domain"/>
    <property type="match status" value="1"/>
</dbReference>
<dbReference type="EMBL" id="QFPO01000020">
    <property type="protein sequence ID" value="PZQ10524.1"/>
    <property type="molecule type" value="Genomic_DNA"/>
</dbReference>
<evidence type="ECO:0000259" key="1">
    <source>
        <dbReference type="PROSITE" id="PS50883"/>
    </source>
</evidence>
<reference evidence="2 3" key="1">
    <citation type="submission" date="2017-08" db="EMBL/GenBank/DDBJ databases">
        <title>Infants hospitalized years apart are colonized by the same room-sourced microbial strains.</title>
        <authorList>
            <person name="Brooks B."/>
            <person name="Olm M.R."/>
            <person name="Firek B.A."/>
            <person name="Baker R."/>
            <person name="Thomas B.C."/>
            <person name="Morowitz M.J."/>
            <person name="Banfield J.F."/>
        </authorList>
    </citation>
    <scope>NUCLEOTIDE SEQUENCE [LARGE SCALE GENOMIC DNA]</scope>
    <source>
        <strain evidence="2">S2_005_003_R2_42</strain>
    </source>
</reference>
<evidence type="ECO:0000313" key="3">
    <source>
        <dbReference type="Proteomes" id="UP000249046"/>
    </source>
</evidence>
<sequence>MQADLHRGFSRREFEIYFQPQVDLRDRTMVGAEVLLRWNHPQLGLLTPGAFLDVLDKMPLAAAVGYWTIDAALRQAVHWRDQGHPPFRLGINLFAAQLHTGDLADAVIGALAEHALPPSMLELEITETIAVRNDPKLLGTVRALRDAGVGVALDDFGTGYASLGLLKTLPLDRLKIDQTFVRTMASDPRDAAIVDAVLHLGERLGMGVVAEGVETTEQERLLIDAGCSEGQGYRYGRPMSAQVFERRIDLRRSRPKVGVRMRDAT</sequence>
<accession>A0A2W5K4R2</accession>
<dbReference type="InterPro" id="IPR001633">
    <property type="entry name" value="EAL_dom"/>
</dbReference>
<feature type="domain" description="EAL" evidence="1">
    <location>
        <begin position="1"/>
        <end position="252"/>
    </location>
</feature>
<comment type="caution">
    <text evidence="2">The sequence shown here is derived from an EMBL/GenBank/DDBJ whole genome shotgun (WGS) entry which is preliminary data.</text>
</comment>
<dbReference type="SUPFAM" id="SSF141868">
    <property type="entry name" value="EAL domain-like"/>
    <property type="match status" value="1"/>
</dbReference>
<organism evidence="2 3">
    <name type="scientific">Rhodanobacter denitrificans</name>
    <dbReference type="NCBI Taxonomy" id="666685"/>
    <lineage>
        <taxon>Bacteria</taxon>
        <taxon>Pseudomonadati</taxon>
        <taxon>Pseudomonadota</taxon>
        <taxon>Gammaproteobacteria</taxon>
        <taxon>Lysobacterales</taxon>
        <taxon>Rhodanobacteraceae</taxon>
        <taxon>Rhodanobacter</taxon>
    </lineage>
</organism>
<evidence type="ECO:0000313" key="2">
    <source>
        <dbReference type="EMBL" id="PZQ10524.1"/>
    </source>
</evidence>
<name>A0A2W5K4R2_9GAMM</name>
<gene>
    <name evidence="2" type="ORF">DI564_16140</name>
</gene>
<protein>
    <recommendedName>
        <fullName evidence="1">EAL domain-containing protein</fullName>
    </recommendedName>
</protein>
<dbReference type="GO" id="GO:0071111">
    <property type="term" value="F:cyclic-guanylate-specific phosphodiesterase activity"/>
    <property type="evidence" value="ECO:0007669"/>
    <property type="project" value="InterPro"/>
</dbReference>
<proteinExistence type="predicted"/>
<dbReference type="Proteomes" id="UP000249046">
    <property type="component" value="Unassembled WGS sequence"/>
</dbReference>
<dbReference type="InterPro" id="IPR050706">
    <property type="entry name" value="Cyclic-di-GMP_PDE-like"/>
</dbReference>
<dbReference type="AlphaFoldDB" id="A0A2W5K4R2"/>
<dbReference type="PANTHER" id="PTHR33121">
    <property type="entry name" value="CYCLIC DI-GMP PHOSPHODIESTERASE PDEF"/>
    <property type="match status" value="1"/>
</dbReference>
<dbReference type="SMART" id="SM00052">
    <property type="entry name" value="EAL"/>
    <property type="match status" value="1"/>
</dbReference>